<evidence type="ECO:0000256" key="2">
    <source>
        <dbReference type="ARBA" id="ARBA00004496"/>
    </source>
</evidence>
<dbReference type="SUPFAM" id="SSF64268">
    <property type="entry name" value="PX domain"/>
    <property type="match status" value="1"/>
</dbReference>
<keyword evidence="5" id="KW-0963">Cytoplasm</keyword>
<evidence type="ECO:0000313" key="12">
    <source>
        <dbReference type="EnsemblMetazoa" id="XP_020910948.1"/>
    </source>
</evidence>
<evidence type="ECO:0000259" key="11">
    <source>
        <dbReference type="PROSITE" id="PS50195"/>
    </source>
</evidence>
<evidence type="ECO:0000256" key="8">
    <source>
        <dbReference type="ARBA" id="ARBA00023121"/>
    </source>
</evidence>
<name>A0A913XWJ4_EXADI</name>
<feature type="domain" description="PX" evidence="11">
    <location>
        <begin position="1"/>
        <end position="124"/>
    </location>
</feature>
<dbReference type="Proteomes" id="UP000887567">
    <property type="component" value="Unplaced"/>
</dbReference>
<evidence type="ECO:0000256" key="6">
    <source>
        <dbReference type="ARBA" id="ARBA00022753"/>
    </source>
</evidence>
<dbReference type="PROSITE" id="PS50195">
    <property type="entry name" value="PX"/>
    <property type="match status" value="1"/>
</dbReference>
<dbReference type="GO" id="GO:0016050">
    <property type="term" value="P:vesicle organization"/>
    <property type="evidence" value="ECO:0007669"/>
    <property type="project" value="TreeGrafter"/>
</dbReference>
<evidence type="ECO:0000256" key="7">
    <source>
        <dbReference type="ARBA" id="ARBA00022927"/>
    </source>
</evidence>
<evidence type="ECO:0000256" key="4">
    <source>
        <dbReference type="ARBA" id="ARBA00022448"/>
    </source>
</evidence>
<comment type="similarity">
    <text evidence="3">Belongs to the sorting nexin family.</text>
</comment>
<dbReference type="InterPro" id="IPR001683">
    <property type="entry name" value="PX_dom"/>
</dbReference>
<comment type="subcellular location">
    <subcellularLocation>
        <location evidence="2">Cytoplasm</location>
    </subcellularLocation>
    <subcellularLocation>
        <location evidence="10">Endomembrane system</location>
        <topology evidence="10">Peripheral membrane protein</topology>
        <orientation evidence="10">Cytoplasmic side</orientation>
    </subcellularLocation>
    <subcellularLocation>
        <location evidence="1">Endosome</location>
    </subcellularLocation>
</comment>
<evidence type="ECO:0000313" key="13">
    <source>
        <dbReference type="Proteomes" id="UP000887567"/>
    </source>
</evidence>
<evidence type="ECO:0000256" key="1">
    <source>
        <dbReference type="ARBA" id="ARBA00004177"/>
    </source>
</evidence>
<dbReference type="GO" id="GO:0005768">
    <property type="term" value="C:endosome"/>
    <property type="evidence" value="ECO:0007669"/>
    <property type="project" value="UniProtKB-SubCell"/>
</dbReference>
<dbReference type="GO" id="GO:1901981">
    <property type="term" value="F:phosphatidylinositol phosphate binding"/>
    <property type="evidence" value="ECO:0007669"/>
    <property type="project" value="TreeGrafter"/>
</dbReference>
<dbReference type="GeneID" id="110248740"/>
<dbReference type="PANTHER" id="PTHR46209">
    <property type="entry name" value="PX DOMAIN-CONTAINING PROTEIN"/>
    <property type="match status" value="1"/>
</dbReference>
<keyword evidence="6" id="KW-0967">Endosome</keyword>
<dbReference type="Gene3D" id="3.30.1520.10">
    <property type="entry name" value="Phox-like domain"/>
    <property type="match status" value="1"/>
</dbReference>
<dbReference type="AlphaFoldDB" id="A0A913XWJ4"/>
<dbReference type="Pfam" id="PF00787">
    <property type="entry name" value="PX"/>
    <property type="match status" value="1"/>
</dbReference>
<organism evidence="12 13">
    <name type="scientific">Exaiptasia diaphana</name>
    <name type="common">Tropical sea anemone</name>
    <name type="synonym">Aiptasia pulchella</name>
    <dbReference type="NCBI Taxonomy" id="2652724"/>
    <lineage>
        <taxon>Eukaryota</taxon>
        <taxon>Metazoa</taxon>
        <taxon>Cnidaria</taxon>
        <taxon>Anthozoa</taxon>
        <taxon>Hexacorallia</taxon>
        <taxon>Actiniaria</taxon>
        <taxon>Aiptasiidae</taxon>
        <taxon>Exaiptasia</taxon>
    </lineage>
</organism>
<keyword evidence="8" id="KW-0446">Lipid-binding</keyword>
<evidence type="ECO:0000256" key="10">
    <source>
        <dbReference type="ARBA" id="ARBA00029433"/>
    </source>
</evidence>
<dbReference type="RefSeq" id="XP_020910948.1">
    <property type="nucleotide sequence ID" value="XM_021055289.2"/>
</dbReference>
<dbReference type="OrthoDB" id="5227681at2759"/>
<dbReference type="OMA" id="ITSDDEC"/>
<keyword evidence="7" id="KW-0653">Protein transport</keyword>
<dbReference type="KEGG" id="epa:110248740"/>
<dbReference type="PANTHER" id="PTHR46209:SF3">
    <property type="entry name" value="PX DOMAIN-CONTAINING PROTEIN"/>
    <property type="match status" value="1"/>
</dbReference>
<dbReference type="GO" id="GO:0006886">
    <property type="term" value="P:intracellular protein transport"/>
    <property type="evidence" value="ECO:0007669"/>
    <property type="project" value="InterPro"/>
</dbReference>
<accession>A0A913XWJ4</accession>
<keyword evidence="9" id="KW-0472">Membrane</keyword>
<keyword evidence="13" id="KW-1185">Reference proteome</keyword>
<dbReference type="EnsemblMetazoa" id="XM_021055289.2">
    <property type="protein sequence ID" value="XP_020910948.1"/>
    <property type="gene ID" value="LOC110248740"/>
</dbReference>
<dbReference type="InterPro" id="IPR036871">
    <property type="entry name" value="PX_dom_sf"/>
</dbReference>
<evidence type="ECO:0000256" key="9">
    <source>
        <dbReference type="ARBA" id="ARBA00023136"/>
    </source>
</evidence>
<sequence>MEEHEDIIIQVRNPRTHVKKIWMSFTDYEIRVLTRNRAFMNQNSSVRRRYSEVAWLKRTLGKCNSLTSDLPPFPNKKVFGNRFSQGFIEDRRASLEQFLTRLVNTTTCLSEAALHLFLQTNLTTKEIERIIEGKDSRDVTHFVFQESEMFKKDILRRRSTANTNTDSGFSGSTNYDMNLTDNVSDCQMAGNGWSSGCTNFARNKKSYKGPCYSCRRKSLSQAASVLPSGQLLMATGNQKQENETASGSSSERCPEESCTKCNQYDADDETDNHALDYDIINIKTLRLRNWLSTVKAFSDTELITSDDECEQDFNAIPEYDVISVPCLNSSIPSLSLQSTLVRDQSKVIKTSVTPENNKSDDSEYSVVHSTIGGLELGTSKQLYDSSSSLSSAGVYRTYDVVEMVEVL</sequence>
<reference evidence="12" key="1">
    <citation type="submission" date="2022-11" db="UniProtKB">
        <authorList>
            <consortium name="EnsemblMetazoa"/>
        </authorList>
    </citation>
    <scope>IDENTIFICATION</scope>
</reference>
<dbReference type="SMART" id="SM00312">
    <property type="entry name" value="PX"/>
    <property type="match status" value="1"/>
</dbReference>
<keyword evidence="4" id="KW-0813">Transport</keyword>
<evidence type="ECO:0000256" key="3">
    <source>
        <dbReference type="ARBA" id="ARBA00010883"/>
    </source>
</evidence>
<dbReference type="InterPro" id="IPR043544">
    <property type="entry name" value="SNX10/11"/>
</dbReference>
<protein>
    <recommendedName>
        <fullName evidence="11">PX domain-containing protein</fullName>
    </recommendedName>
</protein>
<evidence type="ECO:0000256" key="5">
    <source>
        <dbReference type="ARBA" id="ARBA00022490"/>
    </source>
</evidence>
<proteinExistence type="inferred from homology"/>